<dbReference type="Proteomes" id="UP000002730">
    <property type="component" value="Chromosome"/>
</dbReference>
<dbReference type="HOGENOM" id="CLU_1608018_0_0_9"/>
<keyword evidence="3" id="KW-1185">Reference proteome</keyword>
<sequence length="159" mass="19163">MLNVSIEDNLFIIKSIKEEDLKHIEAWLIDQREVINTKELYERFLEYYLSEGEFFFKIQEQDNIIGIFRGRIEFYEYNKAWLSFFIFDKNSDKGYILDSIIDYFRKNYSVREIETGVISSNIKGIKFLKSHGFEVARISRGYFKDNGEENDMMIMRRIV</sequence>
<dbReference type="InterPro" id="IPR016181">
    <property type="entry name" value="Acyl_CoA_acyltransferase"/>
</dbReference>
<accession>D9SS23</accession>
<dbReference type="EMBL" id="CP002160">
    <property type="protein sequence ID" value="ADL52470.1"/>
    <property type="molecule type" value="Genomic_DNA"/>
</dbReference>
<organism evidence="2 3">
    <name type="scientific">Clostridium cellulovorans (strain ATCC 35296 / DSM 3052 / OCM 3 / 743B)</name>
    <dbReference type="NCBI Taxonomy" id="573061"/>
    <lineage>
        <taxon>Bacteria</taxon>
        <taxon>Bacillati</taxon>
        <taxon>Bacillota</taxon>
        <taxon>Clostridia</taxon>
        <taxon>Eubacteriales</taxon>
        <taxon>Clostridiaceae</taxon>
        <taxon>Clostridium</taxon>
    </lineage>
</organism>
<reference evidence="2 3" key="1">
    <citation type="submission" date="2010-08" db="EMBL/GenBank/DDBJ databases">
        <title>Complete sequence of Clostridium cellulovorans 743B.</title>
        <authorList>
            <consortium name="US DOE Joint Genome Institute"/>
            <person name="Lucas S."/>
            <person name="Copeland A."/>
            <person name="Lapidus A."/>
            <person name="Cheng J.-F."/>
            <person name="Bruce D."/>
            <person name="Goodwin L."/>
            <person name="Pitluck S."/>
            <person name="Chertkov O."/>
            <person name="Detter J.C."/>
            <person name="Han C."/>
            <person name="Tapia R."/>
            <person name="Land M."/>
            <person name="Hauser L."/>
            <person name="Chang Y.-J."/>
            <person name="Jeffries C."/>
            <person name="Kyrpides N."/>
            <person name="Ivanova N."/>
            <person name="Mikhailova N."/>
            <person name="Hemme C.L."/>
            <person name="Woyke T."/>
        </authorList>
    </citation>
    <scope>NUCLEOTIDE SEQUENCE [LARGE SCALE GENOMIC DNA]</scope>
    <source>
        <strain evidence="3">ATCC 35296 / DSM 3052 / OCM 3 / 743B</strain>
    </source>
</reference>
<dbReference type="eggNOG" id="COG0456">
    <property type="taxonomic scope" value="Bacteria"/>
</dbReference>
<evidence type="ECO:0000259" key="1">
    <source>
        <dbReference type="PROSITE" id="PS51186"/>
    </source>
</evidence>
<dbReference type="Pfam" id="PF13420">
    <property type="entry name" value="Acetyltransf_4"/>
    <property type="match status" value="1"/>
</dbReference>
<dbReference type="KEGG" id="ccb:Clocel_2773"/>
<dbReference type="InterPro" id="IPR000182">
    <property type="entry name" value="GNAT_dom"/>
</dbReference>
<dbReference type="RefSeq" id="WP_010076661.1">
    <property type="nucleotide sequence ID" value="NC_014393.1"/>
</dbReference>
<dbReference type="PROSITE" id="PS51186">
    <property type="entry name" value="GNAT"/>
    <property type="match status" value="1"/>
</dbReference>
<dbReference type="SUPFAM" id="SSF55729">
    <property type="entry name" value="Acyl-CoA N-acyltransferases (Nat)"/>
    <property type="match status" value="1"/>
</dbReference>
<evidence type="ECO:0000313" key="3">
    <source>
        <dbReference type="Proteomes" id="UP000002730"/>
    </source>
</evidence>
<dbReference type="AlphaFoldDB" id="D9SS23"/>
<name>D9SS23_CLOC7</name>
<proteinExistence type="predicted"/>
<dbReference type="GO" id="GO:0016747">
    <property type="term" value="F:acyltransferase activity, transferring groups other than amino-acyl groups"/>
    <property type="evidence" value="ECO:0007669"/>
    <property type="project" value="InterPro"/>
</dbReference>
<protein>
    <recommendedName>
        <fullName evidence="1">N-acetyltransferase domain-containing protein</fullName>
    </recommendedName>
</protein>
<dbReference type="STRING" id="573061.Clocel_2773"/>
<gene>
    <name evidence="2" type="ordered locus">Clocel_2773</name>
</gene>
<feature type="domain" description="N-acetyltransferase" evidence="1">
    <location>
        <begin position="11"/>
        <end position="157"/>
    </location>
</feature>
<evidence type="ECO:0000313" key="2">
    <source>
        <dbReference type="EMBL" id="ADL52470.1"/>
    </source>
</evidence>
<dbReference type="OrthoDB" id="1952641at2"/>
<dbReference type="Gene3D" id="3.40.630.30">
    <property type="match status" value="1"/>
</dbReference>